<organism evidence="2 3">
    <name type="scientific">[Bacillus] enclensis</name>
    <dbReference type="NCBI Taxonomy" id="1402860"/>
    <lineage>
        <taxon>Bacteria</taxon>
        <taxon>Bacillati</taxon>
        <taxon>Bacillota</taxon>
        <taxon>Bacilli</taxon>
        <taxon>Bacillales</taxon>
        <taxon>Bacillaceae</taxon>
        <taxon>Rossellomorea</taxon>
    </lineage>
</organism>
<dbReference type="Proteomes" id="UP000181997">
    <property type="component" value="Unassembled WGS sequence"/>
</dbReference>
<dbReference type="InterPro" id="IPR008972">
    <property type="entry name" value="Cupredoxin"/>
</dbReference>
<dbReference type="AlphaFoldDB" id="A0A0V8HL80"/>
<name>A0A0V8HL80_9BACI</name>
<reference evidence="3" key="1">
    <citation type="submission" date="2016-08" db="EMBL/GenBank/DDBJ databases">
        <authorList>
            <person name="Varghese N."/>
            <person name="Submissions Spin"/>
        </authorList>
    </citation>
    <scope>NUCLEOTIDE SEQUENCE [LARGE SCALE GENOMIC DNA]</scope>
    <source>
        <strain evidence="3">SGD-1123</strain>
    </source>
</reference>
<gene>
    <name evidence="2" type="ORF">GA0061094_0640</name>
</gene>
<keyword evidence="3" id="KW-1185">Reference proteome</keyword>
<evidence type="ECO:0000313" key="3">
    <source>
        <dbReference type="Proteomes" id="UP000181997"/>
    </source>
</evidence>
<dbReference type="Gene3D" id="2.60.40.420">
    <property type="entry name" value="Cupredoxins - blue copper proteins"/>
    <property type="match status" value="1"/>
</dbReference>
<protein>
    <submittedName>
        <fullName evidence="2">Cupredoxin-like domain-containing protein</fullName>
    </submittedName>
</protein>
<dbReference type="RefSeq" id="WP_058297497.1">
    <property type="nucleotide sequence ID" value="NZ_FMAU01000001.1"/>
</dbReference>
<dbReference type="SUPFAM" id="SSF49503">
    <property type="entry name" value="Cupredoxins"/>
    <property type="match status" value="1"/>
</dbReference>
<dbReference type="EMBL" id="FMAU01000001">
    <property type="protein sequence ID" value="SCB80824.1"/>
    <property type="molecule type" value="Genomic_DNA"/>
</dbReference>
<proteinExistence type="predicted"/>
<dbReference type="Pfam" id="PF13473">
    <property type="entry name" value="Cupredoxin_1"/>
    <property type="match status" value="1"/>
</dbReference>
<accession>A0A0V8HL80</accession>
<dbReference type="InterPro" id="IPR028096">
    <property type="entry name" value="EfeO_Cupredoxin"/>
</dbReference>
<evidence type="ECO:0000259" key="1">
    <source>
        <dbReference type="Pfam" id="PF13473"/>
    </source>
</evidence>
<evidence type="ECO:0000313" key="2">
    <source>
        <dbReference type="EMBL" id="SCB80824.1"/>
    </source>
</evidence>
<dbReference type="OrthoDB" id="9773354at2"/>
<feature type="domain" description="EfeO-type cupredoxin-like" evidence="1">
    <location>
        <begin position="66"/>
        <end position="135"/>
    </location>
</feature>
<sequence length="149" mass="16767">MKFLVLKKSSLIVIFFTLLIISLGSIWAYKSQNSYPTVSLDSAHVQTFELVTGEFKSKTADGREIESYRWDPGTIVVEKDKRIQLRIHGVNGKAHPFHIEGTNIKGTVEKGKETVVDVTFSKEGTYRIICETHTTMEQSGPMIGYIIVD</sequence>